<gene>
    <name evidence="2" type="ORF">BcabD6B2_30350</name>
</gene>
<sequence length="467" mass="48256">MATSSGGGSEARGDGMEPGKESGTKMGAQKRSLTELWVLGVLMVLQVEAKGEVVSQPAAVPSLARVALLQEQLRDLRRFAGEDHAVAVVGAEGREEVAGDPEAQGAARGDEDAGDVGELPQLLQRGDGVDELHVEDGIPHGAEEAVADPHELGGNGGDEHDGELLEVAVVPHGVQVEQEVDDVGVDVHWNQDGTLRPQRPGHDGENVADGGALPGHGRRGGVGQAGLLVGDEHVGGAQRGQVAAVQIPRRGDAVGRAEEDAASAHGELPGGASDGRAVVEGGERHLDAGAAEGLGEEDALAVAELAAAGVEELEVRVAVVFELVRKGRVLEDVHEARPRQLVGGLGAQDGRRPCVAAEVTQPGVHHGERSDVVEVAVCDGDDVDVCGVLLEEFDAFALEVERPPAVQQHSEIKELVGRRACGISPTRLICCVAAGGNRAGRGPARRRASAACCARFGRRRRGTAGVL</sequence>
<proteinExistence type="predicted"/>
<feature type="compositionally biased region" description="Basic and acidic residues" evidence="1">
    <location>
        <begin position="11"/>
        <end position="23"/>
    </location>
</feature>
<feature type="region of interest" description="Disordered" evidence="1">
    <location>
        <begin position="1"/>
        <end position="29"/>
    </location>
</feature>
<organism evidence="2 3">
    <name type="scientific">Babesia caballi</name>
    <dbReference type="NCBI Taxonomy" id="5871"/>
    <lineage>
        <taxon>Eukaryota</taxon>
        <taxon>Sar</taxon>
        <taxon>Alveolata</taxon>
        <taxon>Apicomplexa</taxon>
        <taxon>Aconoidasida</taxon>
        <taxon>Piroplasmida</taxon>
        <taxon>Babesiidae</taxon>
        <taxon>Babesia</taxon>
    </lineage>
</organism>
<evidence type="ECO:0000313" key="3">
    <source>
        <dbReference type="Proteomes" id="UP001497744"/>
    </source>
</evidence>
<evidence type="ECO:0000256" key="1">
    <source>
        <dbReference type="SAM" id="MobiDB-lite"/>
    </source>
</evidence>
<feature type="region of interest" description="Disordered" evidence="1">
    <location>
        <begin position="92"/>
        <end position="116"/>
    </location>
</feature>
<feature type="compositionally biased region" description="Gly residues" evidence="1">
    <location>
        <begin position="1"/>
        <end position="10"/>
    </location>
</feature>
<name>A0AAV4LVH8_BABCB</name>
<dbReference type="AlphaFoldDB" id="A0AAV4LVH8"/>
<protein>
    <submittedName>
        <fullName evidence="2">Glycine betaine ABC transporter substrate-binding protein</fullName>
    </submittedName>
</protein>
<dbReference type="EMBL" id="BPLF01000002">
    <property type="protein sequence ID" value="GIX63600.1"/>
    <property type="molecule type" value="Genomic_DNA"/>
</dbReference>
<evidence type="ECO:0000313" key="2">
    <source>
        <dbReference type="EMBL" id="GIX63600.1"/>
    </source>
</evidence>
<accession>A0AAV4LVH8</accession>
<comment type="caution">
    <text evidence="2">The sequence shown here is derived from an EMBL/GenBank/DDBJ whole genome shotgun (WGS) entry which is preliminary data.</text>
</comment>
<dbReference type="GeneID" id="94195081"/>
<dbReference type="RefSeq" id="XP_067715669.1">
    <property type="nucleotide sequence ID" value="XM_067859568.1"/>
</dbReference>
<feature type="region of interest" description="Disordered" evidence="1">
    <location>
        <begin position="253"/>
        <end position="274"/>
    </location>
</feature>
<keyword evidence="3" id="KW-1185">Reference proteome</keyword>
<reference evidence="2 3" key="1">
    <citation type="submission" date="2021-06" db="EMBL/GenBank/DDBJ databases">
        <title>Genome sequence of Babesia caballi.</title>
        <authorList>
            <person name="Yamagishi J."/>
            <person name="Kidaka T."/>
            <person name="Ochi A."/>
        </authorList>
    </citation>
    <scope>NUCLEOTIDE SEQUENCE [LARGE SCALE GENOMIC DNA]</scope>
    <source>
        <strain evidence="2">USDA-D6B2</strain>
    </source>
</reference>
<dbReference type="Proteomes" id="UP001497744">
    <property type="component" value="Unassembled WGS sequence"/>
</dbReference>